<feature type="non-terminal residue" evidence="2">
    <location>
        <position position="1"/>
    </location>
</feature>
<keyword evidence="2" id="KW-0966">Cell projection</keyword>
<keyword evidence="2" id="KW-0282">Flagellum</keyword>
<protein>
    <submittedName>
        <fullName evidence="2">Flagellar hook-associated protein FlgL</fullName>
    </submittedName>
</protein>
<feature type="non-terminal residue" evidence="2">
    <location>
        <position position="294"/>
    </location>
</feature>
<accession>A0A6J4J299</accession>
<feature type="compositionally biased region" description="Basic and acidic residues" evidence="1">
    <location>
        <begin position="71"/>
        <end position="83"/>
    </location>
</feature>
<sequence length="294" mass="32911">ADHPARRDAHQPPGPQPQPRCRRQAAAAAHLRATHQRAVGLADRHQPGDADPVGPGRRGAVLPQRLRRRQLARDERLHDPEGARHRHARARPDRPGFQHRRHGRREPQGHRRGGRLAAGLTARPGEHHHPGASPVRWHHHREQGLRPRLRRVHRHGRHAGHPARVRHRRRAGGHHRPRGVRARGQRPVHPGRADRPGPRGGARGAHQPHHRSRRHAGPHEGRRRRRGVAGRAHRSRGRDPQRPGDEPGVAARRDREHRSAGHHHAAGDAEGRLRGRPGGYGEGHLADAHGLPAL</sequence>
<feature type="compositionally biased region" description="Basic residues" evidence="1">
    <location>
        <begin position="136"/>
        <end position="186"/>
    </location>
</feature>
<name>A0A6J4J299_9ACTN</name>
<dbReference type="EMBL" id="CADCTI010000239">
    <property type="protein sequence ID" value="CAA9265963.1"/>
    <property type="molecule type" value="Genomic_DNA"/>
</dbReference>
<reference evidence="2" key="1">
    <citation type="submission" date="2020-02" db="EMBL/GenBank/DDBJ databases">
        <authorList>
            <person name="Meier V. D."/>
        </authorList>
    </citation>
    <scope>NUCLEOTIDE SEQUENCE</scope>
    <source>
        <strain evidence="2">AVDCRST_MAG57</strain>
    </source>
</reference>
<dbReference type="AlphaFoldDB" id="A0A6J4J299"/>
<feature type="compositionally biased region" description="Basic residues" evidence="1">
    <location>
        <begin position="206"/>
        <end position="236"/>
    </location>
</feature>
<evidence type="ECO:0000256" key="1">
    <source>
        <dbReference type="SAM" id="MobiDB-lite"/>
    </source>
</evidence>
<proteinExistence type="predicted"/>
<keyword evidence="2" id="KW-0969">Cilium</keyword>
<evidence type="ECO:0000313" key="2">
    <source>
        <dbReference type="EMBL" id="CAA9265963.1"/>
    </source>
</evidence>
<feature type="compositionally biased region" description="Basic residues" evidence="1">
    <location>
        <begin position="97"/>
        <end position="114"/>
    </location>
</feature>
<feature type="region of interest" description="Disordered" evidence="1">
    <location>
        <begin position="1"/>
        <end position="294"/>
    </location>
</feature>
<feature type="compositionally biased region" description="Basic and acidic residues" evidence="1">
    <location>
        <begin position="237"/>
        <end position="273"/>
    </location>
</feature>
<feature type="compositionally biased region" description="Basic and acidic residues" evidence="1">
    <location>
        <begin position="1"/>
        <end position="10"/>
    </location>
</feature>
<organism evidence="2">
    <name type="scientific">uncultured Blastococcus sp</name>
    <dbReference type="NCBI Taxonomy" id="217144"/>
    <lineage>
        <taxon>Bacteria</taxon>
        <taxon>Bacillati</taxon>
        <taxon>Actinomycetota</taxon>
        <taxon>Actinomycetes</taxon>
        <taxon>Geodermatophilales</taxon>
        <taxon>Geodermatophilaceae</taxon>
        <taxon>Blastococcus</taxon>
        <taxon>environmental samples</taxon>
    </lineage>
</organism>
<gene>
    <name evidence="2" type="ORF">AVDCRST_MAG57-3155</name>
</gene>